<gene>
    <name evidence="1" type="ORF">AVEN_271166_1</name>
</gene>
<evidence type="ECO:0000313" key="2">
    <source>
        <dbReference type="Proteomes" id="UP000499080"/>
    </source>
</evidence>
<organism evidence="1 2">
    <name type="scientific">Araneus ventricosus</name>
    <name type="common">Orbweaver spider</name>
    <name type="synonym">Epeira ventricosa</name>
    <dbReference type="NCBI Taxonomy" id="182803"/>
    <lineage>
        <taxon>Eukaryota</taxon>
        <taxon>Metazoa</taxon>
        <taxon>Ecdysozoa</taxon>
        <taxon>Arthropoda</taxon>
        <taxon>Chelicerata</taxon>
        <taxon>Arachnida</taxon>
        <taxon>Araneae</taxon>
        <taxon>Araneomorphae</taxon>
        <taxon>Entelegynae</taxon>
        <taxon>Araneoidea</taxon>
        <taxon>Araneidae</taxon>
        <taxon>Araneus</taxon>
    </lineage>
</organism>
<comment type="caution">
    <text evidence="1">The sequence shown here is derived from an EMBL/GenBank/DDBJ whole genome shotgun (WGS) entry which is preliminary data.</text>
</comment>
<evidence type="ECO:0000313" key="1">
    <source>
        <dbReference type="EMBL" id="GBM43572.1"/>
    </source>
</evidence>
<dbReference type="Proteomes" id="UP000499080">
    <property type="component" value="Unassembled WGS sequence"/>
</dbReference>
<sequence>PFNLKTFWKLWNELDSPNWVTFTPAPAITFPLDARKWAVRGKENWSPCLSYLRSYLRTSPPLNRFIPTFVDVKAKFLDRPRPPRSM</sequence>
<reference evidence="1 2" key="1">
    <citation type="journal article" date="2019" name="Sci. Rep.">
        <title>Orb-weaving spider Araneus ventricosus genome elucidates the spidroin gene catalogue.</title>
        <authorList>
            <person name="Kono N."/>
            <person name="Nakamura H."/>
            <person name="Ohtoshi R."/>
            <person name="Moran D.A.P."/>
            <person name="Shinohara A."/>
            <person name="Yoshida Y."/>
            <person name="Fujiwara M."/>
            <person name="Mori M."/>
            <person name="Tomita M."/>
            <person name="Arakawa K."/>
        </authorList>
    </citation>
    <scope>NUCLEOTIDE SEQUENCE [LARGE SCALE GENOMIC DNA]</scope>
</reference>
<dbReference type="AlphaFoldDB" id="A0A4Y2FPZ2"/>
<proteinExistence type="predicted"/>
<protein>
    <submittedName>
        <fullName evidence="1">Uncharacterized protein</fullName>
    </submittedName>
</protein>
<name>A0A4Y2FPZ2_ARAVE</name>
<feature type="non-terminal residue" evidence="1">
    <location>
        <position position="1"/>
    </location>
</feature>
<keyword evidence="2" id="KW-1185">Reference proteome</keyword>
<accession>A0A4Y2FPZ2</accession>
<dbReference type="EMBL" id="BGPR01096876">
    <property type="protein sequence ID" value="GBM43572.1"/>
    <property type="molecule type" value="Genomic_DNA"/>
</dbReference>